<reference evidence="3 4" key="1">
    <citation type="submission" date="2019-08" db="EMBL/GenBank/DDBJ databases">
        <title>Whole genome of Aphis craccivora.</title>
        <authorList>
            <person name="Voronova N.V."/>
            <person name="Shulinski R.S."/>
            <person name="Bandarenka Y.V."/>
            <person name="Zhorov D.G."/>
            <person name="Warner D."/>
        </authorList>
    </citation>
    <scope>NUCLEOTIDE SEQUENCE [LARGE SCALE GENOMIC DNA]</scope>
    <source>
        <strain evidence="3">180601</strain>
        <tissue evidence="3">Whole Body</tissue>
    </source>
</reference>
<feature type="compositionally biased region" description="Basic and acidic residues" evidence="1">
    <location>
        <begin position="11"/>
        <end position="22"/>
    </location>
</feature>
<dbReference type="PANTHER" id="PTHR45749:SF33">
    <property type="entry name" value="ZINC FINGER MYM-TYPE PROTEIN 1"/>
    <property type="match status" value="1"/>
</dbReference>
<dbReference type="Proteomes" id="UP000478052">
    <property type="component" value="Unassembled WGS sequence"/>
</dbReference>
<dbReference type="AlphaFoldDB" id="A0A6G0YF46"/>
<evidence type="ECO:0000313" key="4">
    <source>
        <dbReference type="Proteomes" id="UP000478052"/>
    </source>
</evidence>
<dbReference type="PANTHER" id="PTHR45749">
    <property type="match status" value="1"/>
</dbReference>
<keyword evidence="4" id="KW-1185">Reference proteome</keyword>
<feature type="domain" description="DUF4371" evidence="2">
    <location>
        <begin position="219"/>
        <end position="447"/>
    </location>
</feature>
<feature type="region of interest" description="Disordered" evidence="1">
    <location>
        <begin position="1"/>
        <end position="27"/>
    </location>
</feature>
<dbReference type="Pfam" id="PF14291">
    <property type="entry name" value="DUF4371"/>
    <property type="match status" value="1"/>
</dbReference>
<dbReference type="OrthoDB" id="6618053at2759"/>
<feature type="compositionally biased region" description="Basic residues" evidence="1">
    <location>
        <begin position="1"/>
        <end position="10"/>
    </location>
</feature>
<dbReference type="SUPFAM" id="SSF53098">
    <property type="entry name" value="Ribonuclease H-like"/>
    <property type="match status" value="1"/>
</dbReference>
<protein>
    <submittedName>
        <fullName evidence="3">Zinc finger MYM-type protein 1-like</fullName>
    </submittedName>
</protein>
<evidence type="ECO:0000313" key="3">
    <source>
        <dbReference type="EMBL" id="KAF0754579.1"/>
    </source>
</evidence>
<name>A0A6G0YF46_APHCR</name>
<evidence type="ECO:0000256" key="1">
    <source>
        <dbReference type="SAM" id="MobiDB-lite"/>
    </source>
</evidence>
<comment type="caution">
    <text evidence="3">The sequence shown here is derived from an EMBL/GenBank/DDBJ whole genome shotgun (WGS) entry which is preliminary data.</text>
</comment>
<dbReference type="InterPro" id="IPR012337">
    <property type="entry name" value="RNaseH-like_sf"/>
</dbReference>
<proteinExistence type="predicted"/>
<evidence type="ECO:0000259" key="2">
    <source>
        <dbReference type="Pfam" id="PF14291"/>
    </source>
</evidence>
<sequence length="617" mass="70379">MSYKHKSGAQKRKEKDERDNKAKKGQLSFGQYFKPSTASTELLIRSIVKSSPVSNELEVKPNNVIIIDSNSTNLSMVIHTNEDNIITETDNVTIVTEKSLSSPRLQPLYKYFDIGDPNFDIDRDLKYPHIPNPESFPVDSEGFSVLISIFKKKLTNNEMITRDWLVWSKVKQAFYCLPCKLFSTLPESQRSALALPEGFSTAKRWKKLYDKVPEHENSSVHKKSYVQWKSEIFKIKKDKSLSGILLKSINIDKEKWRELLKRLIMVTLFLAKRGLAFRGDSEKIGESSNGNFLGILELLANYDPVLNEHLNKIRHFQEKGDRMQVHYLSHDIQNEFISLCAAEVTKIILEEREKARYYSVIVDATPDSAHVEQTVILIRYVNLTEQVENQQYQVEERLLCFVDCANKSGKAIADLIMSKLKIFKIPLEDCKSQGYDNGSNMKGVYKGAQPIILRANKEAIYSACTCHSLNLCGEQAADSCTAAITFFGAIQKLYNIFSSSPQRWDILKKIIPSSLYSMSRTRWSARVDSVKPFAAHLPAILEALEDLKLLNLTSECRRDIQGLEKYFKTFNCLLLASIWFKILKSIDIVNRVLQCKSGTLDVASKNLSSLIEDLHKI</sequence>
<dbReference type="EMBL" id="VUJU01004371">
    <property type="protein sequence ID" value="KAF0754579.1"/>
    <property type="molecule type" value="Genomic_DNA"/>
</dbReference>
<gene>
    <name evidence="3" type="ORF">FWK35_00007387</name>
</gene>
<accession>A0A6G0YF46</accession>
<dbReference type="InterPro" id="IPR025398">
    <property type="entry name" value="DUF4371"/>
</dbReference>
<organism evidence="3 4">
    <name type="scientific">Aphis craccivora</name>
    <name type="common">Cowpea aphid</name>
    <dbReference type="NCBI Taxonomy" id="307492"/>
    <lineage>
        <taxon>Eukaryota</taxon>
        <taxon>Metazoa</taxon>
        <taxon>Ecdysozoa</taxon>
        <taxon>Arthropoda</taxon>
        <taxon>Hexapoda</taxon>
        <taxon>Insecta</taxon>
        <taxon>Pterygota</taxon>
        <taxon>Neoptera</taxon>
        <taxon>Paraneoptera</taxon>
        <taxon>Hemiptera</taxon>
        <taxon>Sternorrhyncha</taxon>
        <taxon>Aphidomorpha</taxon>
        <taxon>Aphidoidea</taxon>
        <taxon>Aphididae</taxon>
        <taxon>Aphidini</taxon>
        <taxon>Aphis</taxon>
        <taxon>Aphis</taxon>
    </lineage>
</organism>